<comment type="caution">
    <text evidence="1">The sequence shown here is derived from an EMBL/GenBank/DDBJ whole genome shotgun (WGS) entry which is preliminary data.</text>
</comment>
<sequence length="99" mass="11342">MREAHAFIQLAENKRQRAGKNTGETLQFITCAEQVLQVFNYRQACAHVGVVEEFTPVLRGGKTQLMVVIHRRGVGLFVRRNHMEAFAQEISILIRHRLA</sequence>
<accession>A0A645H289</accession>
<protein>
    <submittedName>
        <fullName evidence="1">Uncharacterized protein</fullName>
    </submittedName>
</protein>
<proteinExistence type="predicted"/>
<dbReference type="AlphaFoldDB" id="A0A645H289"/>
<dbReference type="EMBL" id="VSSQ01085504">
    <property type="protein sequence ID" value="MPN33137.1"/>
    <property type="molecule type" value="Genomic_DNA"/>
</dbReference>
<name>A0A645H289_9ZZZZ</name>
<evidence type="ECO:0000313" key="1">
    <source>
        <dbReference type="EMBL" id="MPN33137.1"/>
    </source>
</evidence>
<gene>
    <name evidence="1" type="ORF">SDC9_180620</name>
</gene>
<organism evidence="1">
    <name type="scientific">bioreactor metagenome</name>
    <dbReference type="NCBI Taxonomy" id="1076179"/>
    <lineage>
        <taxon>unclassified sequences</taxon>
        <taxon>metagenomes</taxon>
        <taxon>ecological metagenomes</taxon>
    </lineage>
</organism>
<reference evidence="1" key="1">
    <citation type="submission" date="2019-08" db="EMBL/GenBank/DDBJ databases">
        <authorList>
            <person name="Kucharzyk K."/>
            <person name="Murdoch R.W."/>
            <person name="Higgins S."/>
            <person name="Loffler F."/>
        </authorList>
    </citation>
    <scope>NUCLEOTIDE SEQUENCE</scope>
</reference>